<accession>A0A8J2PBE0</accession>
<keyword evidence="2" id="KW-1185">Reference proteome</keyword>
<gene>
    <name evidence="1" type="ORF">AFUS01_LOCUS21607</name>
</gene>
<dbReference type="AlphaFoldDB" id="A0A8J2PBE0"/>
<dbReference type="EMBL" id="CAJVCH010243737">
    <property type="protein sequence ID" value="CAG7733142.1"/>
    <property type="molecule type" value="Genomic_DNA"/>
</dbReference>
<comment type="caution">
    <text evidence="1">The sequence shown here is derived from an EMBL/GenBank/DDBJ whole genome shotgun (WGS) entry which is preliminary data.</text>
</comment>
<sequence length="59" mass="6971">MSNNLCYLQLENFHGPSRFQPDLQPQFHFHVLYGNLRFHIDPGSISIPVGWRIPQSTYR</sequence>
<dbReference type="Proteomes" id="UP000708208">
    <property type="component" value="Unassembled WGS sequence"/>
</dbReference>
<organism evidence="1 2">
    <name type="scientific">Allacma fusca</name>
    <dbReference type="NCBI Taxonomy" id="39272"/>
    <lineage>
        <taxon>Eukaryota</taxon>
        <taxon>Metazoa</taxon>
        <taxon>Ecdysozoa</taxon>
        <taxon>Arthropoda</taxon>
        <taxon>Hexapoda</taxon>
        <taxon>Collembola</taxon>
        <taxon>Symphypleona</taxon>
        <taxon>Sminthuridae</taxon>
        <taxon>Allacma</taxon>
    </lineage>
</organism>
<feature type="non-terminal residue" evidence="1">
    <location>
        <position position="1"/>
    </location>
</feature>
<name>A0A8J2PBE0_9HEXA</name>
<proteinExistence type="predicted"/>
<evidence type="ECO:0000313" key="2">
    <source>
        <dbReference type="Proteomes" id="UP000708208"/>
    </source>
</evidence>
<protein>
    <submittedName>
        <fullName evidence="1">Uncharacterized protein</fullName>
    </submittedName>
</protein>
<reference evidence="1" key="1">
    <citation type="submission" date="2021-06" db="EMBL/GenBank/DDBJ databases">
        <authorList>
            <person name="Hodson N. C."/>
            <person name="Mongue J. A."/>
            <person name="Jaron S. K."/>
        </authorList>
    </citation>
    <scope>NUCLEOTIDE SEQUENCE</scope>
</reference>
<evidence type="ECO:0000313" key="1">
    <source>
        <dbReference type="EMBL" id="CAG7733142.1"/>
    </source>
</evidence>